<proteinExistence type="predicted"/>
<evidence type="ECO:0000313" key="2">
    <source>
        <dbReference type="EMBL" id="TKC10373.1"/>
    </source>
</evidence>
<dbReference type="EMBL" id="SWBR01000002">
    <property type="protein sequence ID" value="TKC10373.1"/>
    <property type="molecule type" value="Genomic_DNA"/>
</dbReference>
<dbReference type="Proteomes" id="UP000309488">
    <property type="component" value="Unassembled WGS sequence"/>
</dbReference>
<feature type="chain" id="PRO_5020919001" description="Lipoprotein" evidence="1">
    <location>
        <begin position="27"/>
        <end position="260"/>
    </location>
</feature>
<evidence type="ECO:0000256" key="1">
    <source>
        <dbReference type="SAM" id="SignalP"/>
    </source>
</evidence>
<accession>A0A4U1CRS0</accession>
<protein>
    <recommendedName>
        <fullName evidence="4">Lipoprotein</fullName>
    </recommendedName>
</protein>
<evidence type="ECO:0008006" key="4">
    <source>
        <dbReference type="Google" id="ProtNLM"/>
    </source>
</evidence>
<dbReference type="OrthoDB" id="792799at2"/>
<organism evidence="2 3">
    <name type="scientific">Pedobacter polaris</name>
    <dbReference type="NCBI Taxonomy" id="2571273"/>
    <lineage>
        <taxon>Bacteria</taxon>
        <taxon>Pseudomonadati</taxon>
        <taxon>Bacteroidota</taxon>
        <taxon>Sphingobacteriia</taxon>
        <taxon>Sphingobacteriales</taxon>
        <taxon>Sphingobacteriaceae</taxon>
        <taxon>Pedobacter</taxon>
    </lineage>
</organism>
<keyword evidence="3" id="KW-1185">Reference proteome</keyword>
<keyword evidence="1" id="KW-0732">Signal</keyword>
<name>A0A4U1CRS0_9SPHI</name>
<feature type="signal peptide" evidence="1">
    <location>
        <begin position="1"/>
        <end position="26"/>
    </location>
</feature>
<dbReference type="AlphaFoldDB" id="A0A4U1CRS0"/>
<reference evidence="2 3" key="1">
    <citation type="submission" date="2019-04" db="EMBL/GenBank/DDBJ databases">
        <title>Pedobacter sp. RP-3-22 sp. nov., isolated from Arctic soil.</title>
        <authorList>
            <person name="Dahal R.H."/>
            <person name="Kim D.-U."/>
        </authorList>
    </citation>
    <scope>NUCLEOTIDE SEQUENCE [LARGE SCALE GENOMIC DNA]</scope>
    <source>
        <strain evidence="2 3">RP-3-22</strain>
    </source>
</reference>
<comment type="caution">
    <text evidence="2">The sequence shown here is derived from an EMBL/GenBank/DDBJ whole genome shotgun (WGS) entry which is preliminary data.</text>
</comment>
<sequence length="260" mass="28620">MKRKYALLSLISVTLFFSSCSTPSYFIPAAAGNDVSYLPKPMESDSLKVKNYISASIAALDLPYGTGAVDLGFLNFSRGHTLKNINIAYGAYGFAGATNYDSEYNKTNAVPEFDGKGIFGGGLRTSIGYYDNAGNAEFRILSWENALSFESGNYADFRKKMRNLNDPNIISSTKTTLFTTGGATEIIWHSKRNYNNHFAFRLFYGVTPGLNSSLRNEYNLDVNGGSFDFSFYFKLNKLYGIFNAGANKGATSKLSLGYSF</sequence>
<gene>
    <name evidence="2" type="ORF">FA048_09280</name>
</gene>
<dbReference type="RefSeq" id="WP_136840151.1">
    <property type="nucleotide sequence ID" value="NZ_SWBR01000002.1"/>
</dbReference>
<evidence type="ECO:0000313" key="3">
    <source>
        <dbReference type="Proteomes" id="UP000309488"/>
    </source>
</evidence>
<dbReference type="PROSITE" id="PS51257">
    <property type="entry name" value="PROKAR_LIPOPROTEIN"/>
    <property type="match status" value="1"/>
</dbReference>